<dbReference type="Gene3D" id="4.10.240.10">
    <property type="entry name" value="Zn(2)-C6 fungal-type DNA-binding domain"/>
    <property type="match status" value="1"/>
</dbReference>
<dbReference type="EMBL" id="JAGMUV010000010">
    <property type="protein sequence ID" value="KAH7141680.1"/>
    <property type="molecule type" value="Genomic_DNA"/>
</dbReference>
<dbReference type="Proteomes" id="UP000738349">
    <property type="component" value="Unassembled WGS sequence"/>
</dbReference>
<keyword evidence="2" id="KW-0479">Metal-binding</keyword>
<protein>
    <recommendedName>
        <fullName evidence="5">Zn(2)-C6 fungal-type domain-containing protein</fullName>
    </recommendedName>
</protein>
<proteinExistence type="predicted"/>
<dbReference type="GO" id="GO:0003677">
    <property type="term" value="F:DNA binding"/>
    <property type="evidence" value="ECO:0007669"/>
    <property type="project" value="InterPro"/>
</dbReference>
<evidence type="ECO:0000259" key="5">
    <source>
        <dbReference type="PROSITE" id="PS50048"/>
    </source>
</evidence>
<gene>
    <name evidence="6" type="ORF">EDB81DRAFT_52712</name>
</gene>
<feature type="compositionally biased region" description="Low complexity" evidence="4">
    <location>
        <begin position="93"/>
        <end position="107"/>
    </location>
</feature>
<dbReference type="CDD" id="cd12148">
    <property type="entry name" value="fungal_TF_MHR"/>
    <property type="match status" value="1"/>
</dbReference>
<evidence type="ECO:0000256" key="2">
    <source>
        <dbReference type="ARBA" id="ARBA00022723"/>
    </source>
</evidence>
<sequence>MSTSFVPQGATPHEAGLKRQEEQVIASTRGRTPRSCLQCNRRKVRCDRREPCFNCTRAGQACIYRPTRPSSRRPMSNTSSSRSGPPKTDSPSHRGSPSPSSQRVAASSQAALSMLVLDYSQSPPRYASSKNEFGNKPHEEILMDKGLPTQYFNEVLHLRAIKEGQAVLNTPALSQSLSQTPTSLLSLGTEMLFPSRTTTLMHPSKQDALLLWNTYVENVECCANLKILHTPTDEVTICTTFGDPSSATFEDLALTFAVYYSSLNSLQYRGATTAWSSLVYDPVAELARFKSGVEHYLAKANFLDNLTVTTMKALAIFLSSLRIGNRGKSIWALEGLAIRLAQSIGMHRDGERLRLTPFECEIRRRVWWHFVVRDSRAGEDYGIQDTARLAIASDVSEPLNVEDADLHPDMVELPDPRNGFTPMTFNNVNIDFAKAQEKLAALVHSSTPVNPPSENRRVQIMTDMTVRVEERLAGLHPAIPRHRLVLMVSRFVVRKLDLASRLQWLALQTPKAPHEVVASDDNLSETLDVLDMFLAILNDELLEPYVWSTKAFPQLYLLLYVFWHLCVRPESAMTQRAWEGIASLDRSSMCNGAQANPGSSGTVLATLKARAEGLRDKGQVEGGMQNVVMRDHDTDTTAGNLKPVGREPSSTDAQDLASFDFILGTDAAELPDWITLTQDLPWMGNSV</sequence>
<dbReference type="SMART" id="SM00906">
    <property type="entry name" value="Fungal_trans"/>
    <property type="match status" value="1"/>
</dbReference>
<keyword evidence="7" id="KW-1185">Reference proteome</keyword>
<dbReference type="InterPro" id="IPR001138">
    <property type="entry name" value="Zn2Cys6_DnaBD"/>
</dbReference>
<keyword evidence="3" id="KW-0539">Nucleus</keyword>
<dbReference type="PANTHER" id="PTHR31001:SF50">
    <property type="entry name" value="ZN(II)2CYS6 TRANSCRIPTION FACTOR (EUROFUNG)"/>
    <property type="match status" value="1"/>
</dbReference>
<evidence type="ECO:0000256" key="4">
    <source>
        <dbReference type="SAM" id="MobiDB-lite"/>
    </source>
</evidence>
<comment type="caution">
    <text evidence="6">The sequence shown here is derived from an EMBL/GenBank/DDBJ whole genome shotgun (WGS) entry which is preliminary data.</text>
</comment>
<reference evidence="6" key="1">
    <citation type="journal article" date="2021" name="Nat. Commun.">
        <title>Genetic determinants of endophytism in the Arabidopsis root mycobiome.</title>
        <authorList>
            <person name="Mesny F."/>
            <person name="Miyauchi S."/>
            <person name="Thiergart T."/>
            <person name="Pickel B."/>
            <person name="Atanasova L."/>
            <person name="Karlsson M."/>
            <person name="Huettel B."/>
            <person name="Barry K.W."/>
            <person name="Haridas S."/>
            <person name="Chen C."/>
            <person name="Bauer D."/>
            <person name="Andreopoulos W."/>
            <person name="Pangilinan J."/>
            <person name="LaButti K."/>
            <person name="Riley R."/>
            <person name="Lipzen A."/>
            <person name="Clum A."/>
            <person name="Drula E."/>
            <person name="Henrissat B."/>
            <person name="Kohler A."/>
            <person name="Grigoriev I.V."/>
            <person name="Martin F.M."/>
            <person name="Hacquard S."/>
        </authorList>
    </citation>
    <scope>NUCLEOTIDE SEQUENCE</scope>
    <source>
        <strain evidence="6">MPI-CAGE-AT-0147</strain>
    </source>
</reference>
<feature type="domain" description="Zn(2)-C6 fungal-type" evidence="5">
    <location>
        <begin position="35"/>
        <end position="64"/>
    </location>
</feature>
<dbReference type="PROSITE" id="PS50048">
    <property type="entry name" value="ZN2_CY6_FUNGAL_2"/>
    <property type="match status" value="1"/>
</dbReference>
<feature type="region of interest" description="Disordered" evidence="4">
    <location>
        <begin position="66"/>
        <end position="107"/>
    </location>
</feature>
<dbReference type="SMART" id="SM00066">
    <property type="entry name" value="GAL4"/>
    <property type="match status" value="1"/>
</dbReference>
<name>A0A9P9ER35_9HYPO</name>
<dbReference type="InterPro" id="IPR050613">
    <property type="entry name" value="Sec_Metabolite_Reg"/>
</dbReference>
<dbReference type="GO" id="GO:0000981">
    <property type="term" value="F:DNA-binding transcription factor activity, RNA polymerase II-specific"/>
    <property type="evidence" value="ECO:0007669"/>
    <property type="project" value="InterPro"/>
</dbReference>
<dbReference type="GO" id="GO:0008270">
    <property type="term" value="F:zinc ion binding"/>
    <property type="evidence" value="ECO:0007669"/>
    <property type="project" value="InterPro"/>
</dbReference>
<dbReference type="PANTHER" id="PTHR31001">
    <property type="entry name" value="UNCHARACTERIZED TRANSCRIPTIONAL REGULATORY PROTEIN"/>
    <property type="match status" value="1"/>
</dbReference>
<evidence type="ECO:0000313" key="7">
    <source>
        <dbReference type="Proteomes" id="UP000738349"/>
    </source>
</evidence>
<organism evidence="6 7">
    <name type="scientific">Dactylonectria macrodidyma</name>
    <dbReference type="NCBI Taxonomy" id="307937"/>
    <lineage>
        <taxon>Eukaryota</taxon>
        <taxon>Fungi</taxon>
        <taxon>Dikarya</taxon>
        <taxon>Ascomycota</taxon>
        <taxon>Pezizomycotina</taxon>
        <taxon>Sordariomycetes</taxon>
        <taxon>Hypocreomycetidae</taxon>
        <taxon>Hypocreales</taxon>
        <taxon>Nectriaceae</taxon>
        <taxon>Dactylonectria</taxon>
    </lineage>
</organism>
<dbReference type="AlphaFoldDB" id="A0A9P9ER35"/>
<dbReference type="InterPro" id="IPR036864">
    <property type="entry name" value="Zn2-C6_fun-type_DNA-bd_sf"/>
</dbReference>
<dbReference type="OrthoDB" id="424974at2759"/>
<feature type="compositionally biased region" description="Polar residues" evidence="4">
    <location>
        <begin position="25"/>
        <end position="34"/>
    </location>
</feature>
<feature type="region of interest" description="Disordered" evidence="4">
    <location>
        <begin position="1"/>
        <end position="34"/>
    </location>
</feature>
<dbReference type="CDD" id="cd00067">
    <property type="entry name" value="GAL4"/>
    <property type="match status" value="1"/>
</dbReference>
<dbReference type="SUPFAM" id="SSF57701">
    <property type="entry name" value="Zn2/Cys6 DNA-binding domain"/>
    <property type="match status" value="1"/>
</dbReference>
<accession>A0A9P9ER35</accession>
<feature type="compositionally biased region" description="Low complexity" evidence="4">
    <location>
        <begin position="66"/>
        <end position="86"/>
    </location>
</feature>
<evidence type="ECO:0000256" key="3">
    <source>
        <dbReference type="ARBA" id="ARBA00023242"/>
    </source>
</evidence>
<evidence type="ECO:0000256" key="1">
    <source>
        <dbReference type="ARBA" id="ARBA00004123"/>
    </source>
</evidence>
<dbReference type="Pfam" id="PF00172">
    <property type="entry name" value="Zn_clus"/>
    <property type="match status" value="1"/>
</dbReference>
<comment type="subcellular location">
    <subcellularLocation>
        <location evidence="1">Nucleus</location>
    </subcellularLocation>
</comment>
<dbReference type="InterPro" id="IPR007219">
    <property type="entry name" value="XnlR_reg_dom"/>
</dbReference>
<dbReference type="GO" id="GO:0005634">
    <property type="term" value="C:nucleus"/>
    <property type="evidence" value="ECO:0007669"/>
    <property type="project" value="UniProtKB-SubCell"/>
</dbReference>
<evidence type="ECO:0000313" key="6">
    <source>
        <dbReference type="EMBL" id="KAH7141680.1"/>
    </source>
</evidence>
<dbReference type="GO" id="GO:0006351">
    <property type="term" value="P:DNA-templated transcription"/>
    <property type="evidence" value="ECO:0007669"/>
    <property type="project" value="InterPro"/>
</dbReference>
<dbReference type="Pfam" id="PF04082">
    <property type="entry name" value="Fungal_trans"/>
    <property type="match status" value="1"/>
</dbReference>